<dbReference type="GO" id="GO:0016829">
    <property type="term" value="F:lyase activity"/>
    <property type="evidence" value="ECO:0007669"/>
    <property type="project" value="UniProtKB-KW"/>
</dbReference>
<dbReference type="InterPro" id="IPR012480">
    <property type="entry name" value="Hepar_II_III_C"/>
</dbReference>
<feature type="domain" description="Heparin-sulfate lyase N-terminal" evidence="7">
    <location>
        <begin position="31"/>
        <end position="371"/>
    </location>
</feature>
<gene>
    <name evidence="8" type="ORF">OC25_23475</name>
</gene>
<evidence type="ECO:0000313" key="8">
    <source>
        <dbReference type="EMBL" id="KIA91095.1"/>
    </source>
</evidence>
<protein>
    <submittedName>
        <fullName evidence="8">Heparinase</fullName>
    </submittedName>
</protein>
<dbReference type="InterPro" id="IPR054646">
    <property type="entry name" value="HepC"/>
</dbReference>
<dbReference type="RefSeq" id="WP_039481647.1">
    <property type="nucleotide sequence ID" value="NZ_JSYN01000035.1"/>
</dbReference>
<dbReference type="InterPro" id="IPR031680">
    <property type="entry name" value="Hepar_II_III_N"/>
</dbReference>
<sequence>MIRFKAKILFSTLLLMGTLAKAQNPINKASFDLINLEYPGLQKVKQAVDAGQYQEAGKALLQYYRKKLGTKPDLSNLETPIDTGKLSPKTKEVADNALQHRFKTQESYGYFDFGQDINWQLWPVKDNEVRWQLHRVKWWLPMALTYRATHNEQYAKEWMFQFEDWMKKNPLGLSADNDKYAWRPLEVSDRIQSLVPTLTFFIKSPNFTPAFLLTFLKSYAEQADYLPKNYAAEGNHRLFEAQRTLFAGASLPEYKNAAAWRKSGIEVLNTEIKKQVLPDGVQYELSPVYHAAAIDIFIKAYQGAQKAGVESEFPPSFKQTIEKMAMAFINITFPNYNQPMFGDSWIREKKTRLKQFQSWSAMIPENPFIQYFASDGQKGKKPNWLSNALSTAGFYTFRNGWDSTSTILMLKASPPGEFHAQPDNGTFELWVNGRNFTPDAGCFVYSGDAEIMKQRNWYRQTRVHSTLTLDNQNMLITKAVQNKWQSSKNLDILTYTNPSYKDLNHRRTVLFIDQKYFLVIDQALGTATGNLGVHFQLKEDSNPVFDGANNKVYTTYADGNNLLIQSLNTDKITLHEEEGKVSYEYGKEMKRPAFVFEKPKNDDKTQQFISVVYPYNGNKAPEIKINENAGNDYKNGNLNISVSINGKTNIVKAKLNGDNTNP</sequence>
<keyword evidence="4" id="KW-0456">Lyase</keyword>
<feature type="domain" description="Heparinase II/III-like C-terminal" evidence="6">
    <location>
        <begin position="383"/>
        <end position="617"/>
    </location>
</feature>
<dbReference type="AlphaFoldDB" id="A0A0C1DAV4"/>
<dbReference type="EMBL" id="JSYN01000035">
    <property type="protein sequence ID" value="KIA91095.1"/>
    <property type="molecule type" value="Genomic_DNA"/>
</dbReference>
<dbReference type="SUPFAM" id="SSF48230">
    <property type="entry name" value="Chondroitin AC/alginate lyase"/>
    <property type="match status" value="1"/>
</dbReference>
<comment type="subcellular location">
    <subcellularLocation>
        <location evidence="1">Periplasm</location>
    </subcellularLocation>
</comment>
<accession>A0A0C1DAV4</accession>
<evidence type="ECO:0000259" key="7">
    <source>
        <dbReference type="Pfam" id="PF16889"/>
    </source>
</evidence>
<dbReference type="OrthoDB" id="7335480at2"/>
<organism evidence="8 9">
    <name type="scientific">Pedobacter kyungheensis</name>
    <dbReference type="NCBI Taxonomy" id="1069985"/>
    <lineage>
        <taxon>Bacteria</taxon>
        <taxon>Pseudomonadati</taxon>
        <taxon>Bacteroidota</taxon>
        <taxon>Sphingobacteriia</taxon>
        <taxon>Sphingobacteriales</taxon>
        <taxon>Sphingobacteriaceae</taxon>
        <taxon>Pedobacter</taxon>
    </lineage>
</organism>
<name>A0A0C1DAV4_9SPHI</name>
<dbReference type="PANTHER" id="PTHR39210">
    <property type="entry name" value="HEPARIN-SULFATE LYASE"/>
    <property type="match status" value="1"/>
</dbReference>
<evidence type="ECO:0000256" key="3">
    <source>
        <dbReference type="ARBA" id="ARBA00022764"/>
    </source>
</evidence>
<dbReference type="Gene3D" id="2.70.98.70">
    <property type="match status" value="1"/>
</dbReference>
<evidence type="ECO:0000256" key="1">
    <source>
        <dbReference type="ARBA" id="ARBA00004418"/>
    </source>
</evidence>
<feature type="chain" id="PRO_5002129916" evidence="5">
    <location>
        <begin position="23"/>
        <end position="662"/>
    </location>
</feature>
<evidence type="ECO:0000259" key="6">
    <source>
        <dbReference type="Pfam" id="PF07940"/>
    </source>
</evidence>
<feature type="signal peptide" evidence="5">
    <location>
        <begin position="1"/>
        <end position="22"/>
    </location>
</feature>
<dbReference type="Gene3D" id="1.50.10.100">
    <property type="entry name" value="Chondroitin AC/alginate lyase"/>
    <property type="match status" value="1"/>
</dbReference>
<evidence type="ECO:0000256" key="4">
    <source>
        <dbReference type="ARBA" id="ARBA00023239"/>
    </source>
</evidence>
<comment type="caution">
    <text evidence="8">The sequence shown here is derived from an EMBL/GenBank/DDBJ whole genome shotgun (WGS) entry which is preliminary data.</text>
</comment>
<dbReference type="PANTHER" id="PTHR39210:SF1">
    <property type="entry name" value="HEPARIN-SULFATE LYASE"/>
    <property type="match status" value="1"/>
</dbReference>
<proteinExistence type="predicted"/>
<dbReference type="GO" id="GO:0042597">
    <property type="term" value="C:periplasmic space"/>
    <property type="evidence" value="ECO:0007669"/>
    <property type="project" value="UniProtKB-SubCell"/>
</dbReference>
<dbReference type="NCBIfam" id="NF045573">
    <property type="entry name" value="Hepsulflyase_CFB"/>
    <property type="match status" value="1"/>
</dbReference>
<evidence type="ECO:0000313" key="9">
    <source>
        <dbReference type="Proteomes" id="UP000031246"/>
    </source>
</evidence>
<evidence type="ECO:0000256" key="2">
    <source>
        <dbReference type="ARBA" id="ARBA00022729"/>
    </source>
</evidence>
<dbReference type="Pfam" id="PF07940">
    <property type="entry name" value="Hepar_II_III_C"/>
    <property type="match status" value="1"/>
</dbReference>
<keyword evidence="3" id="KW-0574">Periplasm</keyword>
<dbReference type="InterPro" id="IPR008929">
    <property type="entry name" value="Chondroitin_lyas"/>
</dbReference>
<dbReference type="Proteomes" id="UP000031246">
    <property type="component" value="Unassembled WGS sequence"/>
</dbReference>
<dbReference type="Pfam" id="PF16889">
    <property type="entry name" value="Hepar_II_III_N"/>
    <property type="match status" value="1"/>
</dbReference>
<evidence type="ECO:0000256" key="5">
    <source>
        <dbReference type="SAM" id="SignalP"/>
    </source>
</evidence>
<keyword evidence="9" id="KW-1185">Reference proteome</keyword>
<reference evidence="8 9" key="1">
    <citation type="submission" date="2014-10" db="EMBL/GenBank/DDBJ databases">
        <title>Pedobacter Kyungheensis.</title>
        <authorList>
            <person name="Anderson B.M."/>
            <person name="Newman J.D."/>
        </authorList>
    </citation>
    <scope>NUCLEOTIDE SEQUENCE [LARGE SCALE GENOMIC DNA]</scope>
    <source>
        <strain evidence="8 9">KACC 16221</strain>
    </source>
</reference>
<keyword evidence="2 5" id="KW-0732">Signal</keyword>